<dbReference type="AlphaFoldDB" id="A0A367IRQ0"/>
<keyword evidence="4" id="KW-0694">RNA-binding</keyword>
<dbReference type="PANTHER" id="PTHR17224:SF1">
    <property type="entry name" value="PEPTIDYL-TRNA HYDROLASE"/>
    <property type="match status" value="1"/>
</dbReference>
<evidence type="ECO:0000256" key="5">
    <source>
        <dbReference type="ARBA" id="ARBA00038063"/>
    </source>
</evidence>
<evidence type="ECO:0000256" key="1">
    <source>
        <dbReference type="ARBA" id="ARBA00013260"/>
    </source>
</evidence>
<evidence type="ECO:0000256" key="4">
    <source>
        <dbReference type="ARBA" id="ARBA00022884"/>
    </source>
</evidence>
<dbReference type="Pfam" id="PF01195">
    <property type="entry name" value="Pept_tRNA_hydro"/>
    <property type="match status" value="1"/>
</dbReference>
<keyword evidence="3 6" id="KW-0378">Hydrolase</keyword>
<dbReference type="OrthoDB" id="1711136at2759"/>
<evidence type="ECO:0000313" key="7">
    <source>
        <dbReference type="Proteomes" id="UP000253551"/>
    </source>
</evidence>
<comment type="caution">
    <text evidence="6">The sequence shown here is derived from an EMBL/GenBank/DDBJ whole genome shotgun (WGS) entry which is preliminary data.</text>
</comment>
<evidence type="ECO:0000313" key="6">
    <source>
        <dbReference type="EMBL" id="RCH80358.1"/>
    </source>
</evidence>
<reference evidence="6 7" key="1">
    <citation type="journal article" date="2018" name="G3 (Bethesda)">
        <title>Phylogenetic and Phylogenomic Definition of Rhizopus Species.</title>
        <authorList>
            <person name="Gryganskyi A.P."/>
            <person name="Golan J."/>
            <person name="Dolatabadi S."/>
            <person name="Mondo S."/>
            <person name="Robb S."/>
            <person name="Idnurm A."/>
            <person name="Muszewska A."/>
            <person name="Steczkiewicz K."/>
            <person name="Masonjones S."/>
            <person name="Liao H.L."/>
            <person name="Gajdeczka M.T."/>
            <person name="Anike F."/>
            <person name="Vuek A."/>
            <person name="Anishchenko I.M."/>
            <person name="Voigt K."/>
            <person name="de Hoog G.S."/>
            <person name="Smith M.E."/>
            <person name="Heitman J."/>
            <person name="Vilgalys R."/>
            <person name="Stajich J.E."/>
        </authorList>
    </citation>
    <scope>NUCLEOTIDE SEQUENCE [LARGE SCALE GENOMIC DNA]</scope>
    <source>
        <strain evidence="6 7">LSU 92-RS-03</strain>
    </source>
</reference>
<dbReference type="InterPro" id="IPR036416">
    <property type="entry name" value="Pept_tRNA_hydro_sf"/>
</dbReference>
<evidence type="ECO:0000256" key="3">
    <source>
        <dbReference type="ARBA" id="ARBA00022801"/>
    </source>
</evidence>
<dbReference type="GO" id="GO:0000049">
    <property type="term" value="F:tRNA binding"/>
    <property type="evidence" value="ECO:0007669"/>
    <property type="project" value="UniProtKB-KW"/>
</dbReference>
<dbReference type="PANTHER" id="PTHR17224">
    <property type="entry name" value="PEPTIDYL-TRNA HYDROLASE"/>
    <property type="match status" value="1"/>
</dbReference>
<dbReference type="EMBL" id="PJQM01006043">
    <property type="protein sequence ID" value="RCH80358.1"/>
    <property type="molecule type" value="Genomic_DNA"/>
</dbReference>
<dbReference type="InterPro" id="IPR001328">
    <property type="entry name" value="Pept_tRNA_hydro"/>
</dbReference>
<dbReference type="STRING" id="4846.A0A367IRQ0"/>
<dbReference type="PROSITE" id="PS01196">
    <property type="entry name" value="PEPT_TRNA_HYDROL_2"/>
    <property type="match status" value="1"/>
</dbReference>
<dbReference type="GO" id="GO:0004045">
    <property type="term" value="F:peptidyl-tRNA hydrolase activity"/>
    <property type="evidence" value="ECO:0007669"/>
    <property type="project" value="UniProtKB-EC"/>
</dbReference>
<dbReference type="Gene3D" id="3.40.50.1470">
    <property type="entry name" value="Peptidyl-tRNA hydrolase"/>
    <property type="match status" value="1"/>
</dbReference>
<dbReference type="SUPFAM" id="SSF53178">
    <property type="entry name" value="Peptidyl-tRNA hydrolase-like"/>
    <property type="match status" value="1"/>
</dbReference>
<organism evidence="6 7">
    <name type="scientific">Rhizopus stolonifer</name>
    <name type="common">Rhizopus nigricans</name>
    <dbReference type="NCBI Taxonomy" id="4846"/>
    <lineage>
        <taxon>Eukaryota</taxon>
        <taxon>Fungi</taxon>
        <taxon>Fungi incertae sedis</taxon>
        <taxon>Mucoromycota</taxon>
        <taxon>Mucoromycotina</taxon>
        <taxon>Mucoromycetes</taxon>
        <taxon>Mucorales</taxon>
        <taxon>Mucorineae</taxon>
        <taxon>Rhizopodaceae</taxon>
        <taxon>Rhizopus</taxon>
    </lineage>
</organism>
<protein>
    <recommendedName>
        <fullName evidence="1">peptidyl-tRNA hydrolase</fullName>
        <ecNumber evidence="1">3.1.1.29</ecNumber>
    </recommendedName>
</protein>
<accession>A0A367IRQ0</accession>
<keyword evidence="7" id="KW-1185">Reference proteome</keyword>
<proteinExistence type="inferred from homology"/>
<name>A0A367IRQ0_RHIST</name>
<dbReference type="CDD" id="cd00462">
    <property type="entry name" value="PTH"/>
    <property type="match status" value="1"/>
</dbReference>
<dbReference type="NCBIfam" id="TIGR00447">
    <property type="entry name" value="pth"/>
    <property type="match status" value="1"/>
</dbReference>
<comment type="similarity">
    <text evidence="5">Belongs to the PTH family.</text>
</comment>
<dbReference type="EC" id="3.1.1.29" evidence="1"/>
<gene>
    <name evidence="6" type="primary">PTRH1</name>
    <name evidence="6" type="ORF">CU098_005368</name>
</gene>
<evidence type="ECO:0000256" key="2">
    <source>
        <dbReference type="ARBA" id="ARBA00022555"/>
    </source>
</evidence>
<sequence>MAQSRILLVGLGNVPLPNTRHNVGMMVLDAIAKSLNLAWSQNRSWKSDMAETNIQVQSKNEFHEYKLTLLKPRKLMNISGSCIAQAVKDLSLPLRNVYVFHDDMQRGLGKVSLKASGSANGHNGIKSVIDHLRTQDFNRVRIGIGRPPADIDNRSNDVVAQFVLSKFTQAEIATLEETVYPMWTQNNGLELLCHQGQLFKLPKVKNKKKKAALSTSDIEDNTIQQAA</sequence>
<keyword evidence="2" id="KW-0820">tRNA-binding</keyword>
<dbReference type="InterPro" id="IPR018171">
    <property type="entry name" value="Pept_tRNA_hydro_CS"/>
</dbReference>
<dbReference type="Proteomes" id="UP000253551">
    <property type="component" value="Unassembled WGS sequence"/>
</dbReference>